<reference evidence="1 2" key="1">
    <citation type="journal article" date="2022" name="New Phytol.">
        <title>Ecological generalism drives hyperdiversity of secondary metabolite gene clusters in xylarialean endophytes.</title>
        <authorList>
            <person name="Franco M.E.E."/>
            <person name="Wisecaver J.H."/>
            <person name="Arnold A.E."/>
            <person name="Ju Y.M."/>
            <person name="Slot J.C."/>
            <person name="Ahrendt S."/>
            <person name="Moore L.P."/>
            <person name="Eastman K.E."/>
            <person name="Scott K."/>
            <person name="Konkel Z."/>
            <person name="Mondo S.J."/>
            <person name="Kuo A."/>
            <person name="Hayes R.D."/>
            <person name="Haridas S."/>
            <person name="Andreopoulos B."/>
            <person name="Riley R."/>
            <person name="LaButti K."/>
            <person name="Pangilinan J."/>
            <person name="Lipzen A."/>
            <person name="Amirebrahimi M."/>
            <person name="Yan J."/>
            <person name="Adam C."/>
            <person name="Keymanesh K."/>
            <person name="Ng V."/>
            <person name="Louie K."/>
            <person name="Northen T."/>
            <person name="Drula E."/>
            <person name="Henrissat B."/>
            <person name="Hsieh H.M."/>
            <person name="Youens-Clark K."/>
            <person name="Lutzoni F."/>
            <person name="Miadlikowska J."/>
            <person name="Eastwood D.C."/>
            <person name="Hamelin R.C."/>
            <person name="Grigoriev I.V."/>
            <person name="U'Ren J.M."/>
        </authorList>
    </citation>
    <scope>NUCLEOTIDE SEQUENCE [LARGE SCALE GENOMIC DNA]</scope>
    <source>
        <strain evidence="1 2">ER1909</strain>
    </source>
</reference>
<evidence type="ECO:0000313" key="2">
    <source>
        <dbReference type="Proteomes" id="UP001497680"/>
    </source>
</evidence>
<proteinExistence type="predicted"/>
<gene>
    <name evidence="1" type="ORF">F4821DRAFT_168710</name>
</gene>
<feature type="non-terminal residue" evidence="1">
    <location>
        <position position="1"/>
    </location>
</feature>
<organism evidence="1 2">
    <name type="scientific">Hypoxylon rubiginosum</name>
    <dbReference type="NCBI Taxonomy" id="110542"/>
    <lineage>
        <taxon>Eukaryota</taxon>
        <taxon>Fungi</taxon>
        <taxon>Dikarya</taxon>
        <taxon>Ascomycota</taxon>
        <taxon>Pezizomycotina</taxon>
        <taxon>Sordariomycetes</taxon>
        <taxon>Xylariomycetidae</taxon>
        <taxon>Xylariales</taxon>
        <taxon>Hypoxylaceae</taxon>
        <taxon>Hypoxylon</taxon>
    </lineage>
</organism>
<accession>A0ACC0CVX0</accession>
<protein>
    <submittedName>
        <fullName evidence="1">Uncharacterized protein</fullName>
    </submittedName>
</protein>
<sequence length="156" mass="17551">EDNRGLRAAVVTCLSTTGKPSRGGLRDARPDSDRLVELHHLSIDKMCFTELIGYTCAYTSLSVKRFCPLTTQLHNNPCCTNNAVRPILAPNFCYGCARVIHGRWVDILESEHRCTVVFPHLQQPRVVSHYADDADDWPAVGFDDPNSQRRNNGERL</sequence>
<name>A0ACC0CVX0_9PEZI</name>
<keyword evidence="2" id="KW-1185">Reference proteome</keyword>
<comment type="caution">
    <text evidence="1">The sequence shown here is derived from an EMBL/GenBank/DDBJ whole genome shotgun (WGS) entry which is preliminary data.</text>
</comment>
<dbReference type="EMBL" id="MU394335">
    <property type="protein sequence ID" value="KAI6084592.1"/>
    <property type="molecule type" value="Genomic_DNA"/>
</dbReference>
<dbReference type="Proteomes" id="UP001497680">
    <property type="component" value="Unassembled WGS sequence"/>
</dbReference>
<evidence type="ECO:0000313" key="1">
    <source>
        <dbReference type="EMBL" id="KAI6084592.1"/>
    </source>
</evidence>